<gene>
    <name evidence="6" type="ORF">AVEN_28554_1</name>
    <name evidence="7" type="ORF">AVEN_52139_1</name>
</gene>
<evidence type="ECO:0000313" key="7">
    <source>
        <dbReference type="EMBL" id="GBO32607.1"/>
    </source>
</evidence>
<dbReference type="PROSITE" id="PS01285">
    <property type="entry name" value="FA58C_1"/>
    <property type="match status" value="1"/>
</dbReference>
<organism evidence="7 8">
    <name type="scientific">Araneus ventricosus</name>
    <name type="common">Orbweaver spider</name>
    <name type="synonym">Epeira ventricosa</name>
    <dbReference type="NCBI Taxonomy" id="182803"/>
    <lineage>
        <taxon>Eukaryota</taxon>
        <taxon>Metazoa</taxon>
        <taxon>Ecdysozoa</taxon>
        <taxon>Arthropoda</taxon>
        <taxon>Chelicerata</taxon>
        <taxon>Arachnida</taxon>
        <taxon>Araneae</taxon>
        <taxon>Araneomorphae</taxon>
        <taxon>Entelegynae</taxon>
        <taxon>Araneoidea</taxon>
        <taxon>Araneidae</taxon>
        <taxon>Araneus</taxon>
    </lineage>
</organism>
<dbReference type="GO" id="GO:0005576">
    <property type="term" value="C:extracellular region"/>
    <property type="evidence" value="ECO:0007669"/>
    <property type="project" value="UniProtKB-SubCell"/>
</dbReference>
<feature type="non-terminal residue" evidence="7">
    <location>
        <position position="228"/>
    </location>
</feature>
<reference evidence="7 8" key="1">
    <citation type="journal article" date="2019" name="Sci. Rep.">
        <title>Orb-weaving spider Araneus ventricosus genome elucidates the spidroin gene catalogue.</title>
        <authorList>
            <person name="Kono N."/>
            <person name="Nakamura H."/>
            <person name="Ohtoshi R."/>
            <person name="Moran D.A.P."/>
            <person name="Shinohara A."/>
            <person name="Yoshida Y."/>
            <person name="Fujiwara M."/>
            <person name="Mori M."/>
            <person name="Tomita M."/>
            <person name="Arakawa K."/>
        </authorList>
    </citation>
    <scope>NUCLEOTIDE SEQUENCE [LARGE SCALE GENOMIC DNA]</scope>
</reference>
<sequence>MLRVKDLEIKDWRAVKKVRRDIVTYSREIGRLNCAKNDRSTEEFREGVITSIECKDVETGVDYSETNEEKLACKLNRGFQCQNRHQPDGMCRDYKIRYFCSCSELATTTSATILKISTTPGYTYPCSDFVPLIDGPDPLPDTNLKASSSKTPLSGPDAIRLEIKGAKKAWTPAETDEKQFIEVDLGDIRGVYGIVTKGKESAKEFVTSYQLLYSTDGIAYSYYQDESD</sequence>
<evidence type="ECO:0000256" key="3">
    <source>
        <dbReference type="ARBA" id="ARBA00022729"/>
    </source>
</evidence>
<keyword evidence="8" id="KW-1185">Reference proteome</keyword>
<dbReference type="InterPro" id="IPR008979">
    <property type="entry name" value="Galactose-bd-like_sf"/>
</dbReference>
<comment type="subcellular location">
    <subcellularLocation>
        <location evidence="1">Secreted</location>
    </subcellularLocation>
</comment>
<keyword evidence="4" id="KW-0325">Glycoprotein</keyword>
<dbReference type="Gene3D" id="2.60.120.260">
    <property type="entry name" value="Galactose-binding domain-like"/>
    <property type="match status" value="1"/>
</dbReference>
<dbReference type="PANTHER" id="PTHR24543">
    <property type="entry name" value="MULTICOPPER OXIDASE-RELATED"/>
    <property type="match status" value="1"/>
</dbReference>
<feature type="domain" description="F5/8 type C" evidence="5">
    <location>
        <begin position="126"/>
        <end position="228"/>
    </location>
</feature>
<evidence type="ECO:0000313" key="8">
    <source>
        <dbReference type="Proteomes" id="UP000499080"/>
    </source>
</evidence>
<keyword evidence="2" id="KW-0964">Secreted</keyword>
<protein>
    <recommendedName>
        <fullName evidence="5">F5/8 type C domain-containing protein</fullName>
    </recommendedName>
</protein>
<evidence type="ECO:0000256" key="1">
    <source>
        <dbReference type="ARBA" id="ARBA00004613"/>
    </source>
</evidence>
<keyword evidence="3" id="KW-0732">Signal</keyword>
<dbReference type="Proteomes" id="UP000499080">
    <property type="component" value="Unassembled WGS sequence"/>
</dbReference>
<evidence type="ECO:0000256" key="2">
    <source>
        <dbReference type="ARBA" id="ARBA00022525"/>
    </source>
</evidence>
<dbReference type="InterPro" id="IPR000421">
    <property type="entry name" value="FA58C"/>
</dbReference>
<comment type="caution">
    <text evidence="7">The sequence shown here is derived from an EMBL/GenBank/DDBJ whole genome shotgun (WGS) entry which is preliminary data.</text>
</comment>
<dbReference type="OrthoDB" id="6049857at2759"/>
<name>A0A4Y2W9D1_ARAVE</name>
<dbReference type="SUPFAM" id="SSF49785">
    <property type="entry name" value="Galactose-binding domain-like"/>
    <property type="match status" value="1"/>
</dbReference>
<proteinExistence type="predicted"/>
<evidence type="ECO:0000313" key="6">
    <source>
        <dbReference type="EMBL" id="GBO32606.1"/>
    </source>
</evidence>
<dbReference type="Pfam" id="PF13330">
    <property type="entry name" value="Mucin2_WxxW"/>
    <property type="match status" value="1"/>
</dbReference>
<accession>A0A4Y2W9D1</accession>
<evidence type="ECO:0000259" key="5">
    <source>
        <dbReference type="PROSITE" id="PS50022"/>
    </source>
</evidence>
<dbReference type="PROSITE" id="PS50022">
    <property type="entry name" value="FA58C_3"/>
    <property type="match status" value="1"/>
</dbReference>
<dbReference type="Pfam" id="PF00754">
    <property type="entry name" value="F5_F8_type_C"/>
    <property type="match status" value="1"/>
</dbReference>
<dbReference type="EMBL" id="BGPR01056093">
    <property type="protein sequence ID" value="GBO32606.1"/>
    <property type="molecule type" value="Genomic_DNA"/>
</dbReference>
<dbReference type="InterPro" id="IPR025155">
    <property type="entry name" value="WxxW_domain"/>
</dbReference>
<dbReference type="EMBL" id="BGPR01056094">
    <property type="protein sequence ID" value="GBO32607.1"/>
    <property type="molecule type" value="Genomic_DNA"/>
</dbReference>
<dbReference type="AlphaFoldDB" id="A0A4Y2W9D1"/>
<evidence type="ECO:0000256" key="4">
    <source>
        <dbReference type="ARBA" id="ARBA00023180"/>
    </source>
</evidence>